<evidence type="ECO:0000256" key="3">
    <source>
        <dbReference type="ARBA" id="ARBA00022598"/>
    </source>
</evidence>
<feature type="binding site" evidence="10">
    <location>
        <position position="305"/>
    </location>
    <ligand>
        <name>GTP</name>
        <dbReference type="ChEBI" id="CHEBI:37565"/>
    </ligand>
</feature>
<dbReference type="PANTHER" id="PTHR11846">
    <property type="entry name" value="ADENYLOSUCCINATE SYNTHETASE"/>
    <property type="match status" value="1"/>
</dbReference>
<dbReference type="Gene3D" id="3.90.170.10">
    <property type="entry name" value="Adenylosuccinate Synthetase, subunit A, domain 3"/>
    <property type="match status" value="1"/>
</dbReference>
<evidence type="ECO:0000256" key="12">
    <source>
        <dbReference type="RuleBase" id="RU000520"/>
    </source>
</evidence>
<dbReference type="NCBIfam" id="NF002223">
    <property type="entry name" value="PRK01117.1"/>
    <property type="match status" value="1"/>
</dbReference>
<reference evidence="13" key="1">
    <citation type="journal article" date="2020" name="Microb. Genom.">
        <title>Genetic diversity of clinical and environmental Mucorales isolates obtained from an investigation of mucormycosis cases among solid organ transplant recipients.</title>
        <authorList>
            <person name="Nguyen M.H."/>
            <person name="Kaul D."/>
            <person name="Muto C."/>
            <person name="Cheng S.J."/>
            <person name="Richter R.A."/>
            <person name="Bruno V.M."/>
            <person name="Liu G."/>
            <person name="Beyhan S."/>
            <person name="Sundermann A.J."/>
            <person name="Mounaud S."/>
            <person name="Pasculle A.W."/>
            <person name="Nierman W.C."/>
            <person name="Driscoll E."/>
            <person name="Cumbie R."/>
            <person name="Clancy C.J."/>
            <person name="Dupont C.L."/>
        </authorList>
    </citation>
    <scope>NUCLEOTIDE SEQUENCE</scope>
    <source>
        <strain evidence="13">GL16</strain>
    </source>
</reference>
<evidence type="ECO:0000256" key="6">
    <source>
        <dbReference type="ARBA" id="ARBA00022755"/>
    </source>
</evidence>
<feature type="binding site" evidence="10">
    <location>
        <begin position="413"/>
        <end position="415"/>
    </location>
    <ligand>
        <name>GTP</name>
        <dbReference type="ChEBI" id="CHEBI:37565"/>
    </ligand>
</feature>
<dbReference type="SMART" id="SM00788">
    <property type="entry name" value="Adenylsucc_synt"/>
    <property type="match status" value="1"/>
</dbReference>
<dbReference type="EC" id="6.3.4.4" evidence="10 12"/>
<dbReference type="NCBIfam" id="TIGR00184">
    <property type="entry name" value="purA"/>
    <property type="match status" value="1"/>
</dbReference>
<evidence type="ECO:0000313" key="13">
    <source>
        <dbReference type="EMBL" id="KAG1554253.1"/>
    </source>
</evidence>
<comment type="subcellular location">
    <subcellularLocation>
        <location evidence="10">Cytoplasm</location>
    </subcellularLocation>
</comment>
<dbReference type="Gene3D" id="3.40.440.10">
    <property type="entry name" value="Adenylosuccinate Synthetase, subunit A, domain 1"/>
    <property type="match status" value="1"/>
</dbReference>
<organism evidence="13 14">
    <name type="scientific">Rhizopus oryzae</name>
    <name type="common">Mucormycosis agent</name>
    <name type="synonym">Rhizopus arrhizus var. delemar</name>
    <dbReference type="NCBI Taxonomy" id="64495"/>
    <lineage>
        <taxon>Eukaryota</taxon>
        <taxon>Fungi</taxon>
        <taxon>Fungi incertae sedis</taxon>
        <taxon>Mucoromycota</taxon>
        <taxon>Mucoromycotina</taxon>
        <taxon>Mucoromycetes</taxon>
        <taxon>Mucorales</taxon>
        <taxon>Mucorineae</taxon>
        <taxon>Rhizopodaceae</taxon>
        <taxon>Rhizopus</taxon>
    </lineage>
</organism>
<feature type="binding site" evidence="10">
    <location>
        <begin position="299"/>
        <end position="305"/>
    </location>
    <ligand>
        <name>substrate</name>
    </ligand>
</feature>
<dbReference type="AlphaFoldDB" id="A0A9P7CHV3"/>
<sequence length="428" mass="47076">MLQQGQISVVLGSQWGDEGKGKLSDILCAEADICARCAGGNNAGHTIVVNGVKYDFHMLPSGLINPNCIALVGHGVVVHLPSFFEEKEKLEAKGLDCEGRLLLSDRAHLVFDLHQKIDGLKEVELGRGSIGTTGKGIGPTYSSKASRSGIRVHHLFQFEEFSARFRSMVENKRKRYGNFEYDVEGELERYKVLAERVKPYVVDTIPYLHEQIKAGKRILVEGANALMLDIDYGTYPFVTSSSTSIGGVCTGLGVPPSKISKVVGVVKAYCTRVGGGPFPTEQLNEIGEHLQTVGFEFGVTTGRKRRCGWLDLVVVNYSNMINGYTSFNLTKLDILDQLPTIKVAVAYHLDGKKLTSFPADLDLLAKVEVEYVELPGWMTDISKCTKYEELPENAKKYISFIEEKTGVPVEWIGVGAGREAMIHKPVSQ</sequence>
<dbReference type="SUPFAM" id="SSF52540">
    <property type="entry name" value="P-loop containing nucleoside triphosphate hydrolases"/>
    <property type="match status" value="1"/>
</dbReference>
<feature type="binding site" evidence="10">
    <location>
        <position position="303"/>
    </location>
    <ligand>
        <name>IMP</name>
        <dbReference type="ChEBI" id="CHEBI:58053"/>
    </ligand>
</feature>
<feature type="binding site" evidence="10">
    <location>
        <begin position="331"/>
        <end position="333"/>
    </location>
    <ligand>
        <name>GTP</name>
        <dbReference type="ChEBI" id="CHEBI:37565"/>
    </ligand>
</feature>
<feature type="binding site" evidence="10">
    <location>
        <position position="17"/>
    </location>
    <ligand>
        <name>Mg(2+)</name>
        <dbReference type="ChEBI" id="CHEBI:18420"/>
    </ligand>
</feature>
<evidence type="ECO:0000256" key="10">
    <source>
        <dbReference type="HAMAP-Rule" id="MF_03125"/>
    </source>
</evidence>
<evidence type="ECO:0000256" key="2">
    <source>
        <dbReference type="ARBA" id="ARBA00011738"/>
    </source>
</evidence>
<dbReference type="GO" id="GO:0005737">
    <property type="term" value="C:cytoplasm"/>
    <property type="evidence" value="ECO:0007669"/>
    <property type="project" value="UniProtKB-SubCell"/>
</dbReference>
<proteinExistence type="inferred from homology"/>
<name>A0A9P7CHV3_RHIOR</name>
<evidence type="ECO:0000313" key="14">
    <source>
        <dbReference type="Proteomes" id="UP000717996"/>
    </source>
</evidence>
<dbReference type="GO" id="GO:0004019">
    <property type="term" value="F:adenylosuccinate synthase activity"/>
    <property type="evidence" value="ECO:0007669"/>
    <property type="project" value="UniProtKB-UniRule"/>
</dbReference>
<dbReference type="Pfam" id="PF00709">
    <property type="entry name" value="Adenylsucc_synt"/>
    <property type="match status" value="1"/>
</dbReference>
<keyword evidence="3 10" id="KW-0436">Ligase</keyword>
<evidence type="ECO:0000256" key="1">
    <source>
        <dbReference type="ARBA" id="ARBA00003779"/>
    </source>
</evidence>
<keyword evidence="7 10" id="KW-0460">Magnesium</keyword>
<keyword evidence="10" id="KW-0963">Cytoplasm</keyword>
<dbReference type="HAMAP" id="MF_00011">
    <property type="entry name" value="Adenylosucc_synth"/>
    <property type="match status" value="1"/>
</dbReference>
<dbReference type="InterPro" id="IPR042109">
    <property type="entry name" value="Adenylosuccinate_synth_dom1"/>
</dbReference>
<dbReference type="CDD" id="cd03108">
    <property type="entry name" value="AdSS"/>
    <property type="match status" value="1"/>
</dbReference>
<evidence type="ECO:0000256" key="4">
    <source>
        <dbReference type="ARBA" id="ARBA00022723"/>
    </source>
</evidence>
<comment type="cofactor">
    <cofactor evidence="10">
        <name>Mg(2+)</name>
        <dbReference type="ChEBI" id="CHEBI:18420"/>
    </cofactor>
    <text evidence="10">Binds 1 Mg(2+) ion per subunit.</text>
</comment>
<dbReference type="PROSITE" id="PS01266">
    <property type="entry name" value="ADENYLOSUCCIN_SYN_1"/>
    <property type="match status" value="1"/>
</dbReference>
<dbReference type="GO" id="GO:0000287">
    <property type="term" value="F:magnesium ion binding"/>
    <property type="evidence" value="ECO:0007669"/>
    <property type="project" value="UniProtKB-UniRule"/>
</dbReference>
<dbReference type="EMBL" id="JAANIT010000003">
    <property type="protein sequence ID" value="KAG1554253.1"/>
    <property type="molecule type" value="Genomic_DNA"/>
</dbReference>
<dbReference type="PANTHER" id="PTHR11846:SF0">
    <property type="entry name" value="ADENYLOSUCCINATE SYNTHETASE"/>
    <property type="match status" value="1"/>
</dbReference>
<keyword evidence="4 10" id="KW-0479">Metal-binding</keyword>
<feature type="binding site" evidence="10">
    <location>
        <position position="224"/>
    </location>
    <ligand>
        <name>IMP</name>
        <dbReference type="ChEBI" id="CHEBI:58053"/>
    </ligand>
</feature>
<keyword evidence="6 10" id="KW-0658">Purine biosynthesis</keyword>
<evidence type="ECO:0000256" key="5">
    <source>
        <dbReference type="ARBA" id="ARBA00022741"/>
    </source>
</evidence>
<comment type="function">
    <text evidence="1">Plays an important role in the de novo pathway and in the salvage pathway of purine nucleotide biosynthesis. Catalyzes the first committed step in the biosynthesis of AMP from IMP.</text>
</comment>
<keyword evidence="5 10" id="KW-0547">Nucleotide-binding</keyword>
<comment type="similarity">
    <text evidence="10 12">Belongs to the adenylosuccinate synthetase family.</text>
</comment>
<feature type="binding site" evidence="10">
    <location>
        <position position="239"/>
    </location>
    <ligand>
        <name>IMP</name>
        <dbReference type="ChEBI" id="CHEBI:58053"/>
    </ligand>
</feature>
<dbReference type="Proteomes" id="UP000717996">
    <property type="component" value="Unassembled WGS sequence"/>
</dbReference>
<comment type="subunit">
    <text evidence="2 10">Homodimer.</text>
</comment>
<feature type="active site" description="Proton acceptor" evidence="10">
    <location>
        <position position="17"/>
    </location>
</feature>
<dbReference type="InterPro" id="IPR042111">
    <property type="entry name" value="Adenylosuccinate_synth_dom3"/>
</dbReference>
<evidence type="ECO:0000256" key="9">
    <source>
        <dbReference type="ARBA" id="ARBA00050432"/>
    </source>
</evidence>
<dbReference type="InterPro" id="IPR042110">
    <property type="entry name" value="Adenylosuccinate_synth_dom2"/>
</dbReference>
<evidence type="ECO:0000256" key="8">
    <source>
        <dbReference type="ARBA" id="ARBA00023134"/>
    </source>
</evidence>
<dbReference type="GO" id="GO:0046040">
    <property type="term" value="P:IMP metabolic process"/>
    <property type="evidence" value="ECO:0007669"/>
    <property type="project" value="TreeGrafter"/>
</dbReference>
<dbReference type="GO" id="GO:0005525">
    <property type="term" value="F:GTP binding"/>
    <property type="evidence" value="ECO:0007669"/>
    <property type="project" value="UniProtKB-UniRule"/>
</dbReference>
<dbReference type="InterPro" id="IPR001114">
    <property type="entry name" value="Adenylosuccinate_synthetase"/>
</dbReference>
<feature type="binding site" evidence="10">
    <location>
        <position position="133"/>
    </location>
    <ligand>
        <name>IMP</name>
        <dbReference type="ChEBI" id="CHEBI:58053"/>
    </ligand>
</feature>
<dbReference type="FunFam" id="3.90.170.10:FF:000001">
    <property type="entry name" value="Adenylosuccinate synthetase"/>
    <property type="match status" value="1"/>
</dbReference>
<feature type="binding site" evidence="10">
    <location>
        <position position="147"/>
    </location>
    <ligand>
        <name>IMP</name>
        <dbReference type="ChEBI" id="CHEBI:58053"/>
        <note>ligand shared between dimeric partners</note>
    </ligand>
</feature>
<dbReference type="InterPro" id="IPR027417">
    <property type="entry name" value="P-loop_NTPase"/>
</dbReference>
<feature type="binding site" evidence="10">
    <location>
        <position position="44"/>
    </location>
    <ligand>
        <name>Mg(2+)</name>
        <dbReference type="ChEBI" id="CHEBI:18420"/>
    </ligand>
</feature>
<feature type="binding site" evidence="10">
    <location>
        <begin position="44"/>
        <end position="46"/>
    </location>
    <ligand>
        <name>GTP</name>
        <dbReference type="ChEBI" id="CHEBI:37565"/>
    </ligand>
</feature>
<accession>A0A9P7CHV3</accession>
<protein>
    <recommendedName>
        <fullName evidence="10 12">Adenylosuccinate synthetase</fullName>
        <shortName evidence="10">AMPSase</shortName>
        <shortName evidence="10">AdSS</shortName>
        <ecNumber evidence="10 12">6.3.4.4</ecNumber>
    </recommendedName>
    <alternativeName>
        <fullName evidence="10">IMP--aspartate ligase</fullName>
    </alternativeName>
</protein>
<gene>
    <name evidence="13" type="ORF">G6F51_000053</name>
</gene>
<keyword evidence="8 10" id="KW-0342">GTP-binding</keyword>
<comment type="function">
    <text evidence="10">Plays an important role in the de novo pathway and in the salvage pathway of purine nucleotide biosynthesis. Catalyzes the first commited step in the biosynthesis of AMP from IMP.</text>
</comment>
<feature type="active site" description="Proton donor" evidence="10">
    <location>
        <position position="45"/>
    </location>
</feature>
<comment type="caution">
    <text evidence="13">The sequence shown here is derived from an EMBL/GenBank/DDBJ whole genome shotgun (WGS) entry which is preliminary data.</text>
</comment>
<feature type="active site" evidence="11">
    <location>
        <position position="144"/>
    </location>
</feature>
<evidence type="ECO:0000256" key="7">
    <source>
        <dbReference type="ARBA" id="ARBA00022842"/>
    </source>
</evidence>
<feature type="binding site" evidence="10">
    <location>
        <begin position="17"/>
        <end position="20"/>
    </location>
    <ligand>
        <name>IMP</name>
        <dbReference type="ChEBI" id="CHEBI:58053"/>
    </ligand>
</feature>
<dbReference type="OrthoDB" id="10265645at2759"/>
<feature type="binding site" evidence="10">
    <location>
        <begin position="16"/>
        <end position="22"/>
    </location>
    <ligand>
        <name>GTP</name>
        <dbReference type="ChEBI" id="CHEBI:37565"/>
    </ligand>
</feature>
<evidence type="ECO:0000256" key="11">
    <source>
        <dbReference type="PROSITE-ProRule" id="PRU10134"/>
    </source>
</evidence>
<comment type="catalytic activity">
    <reaction evidence="9 10 12">
        <text>IMP + L-aspartate + GTP = N(6)-(1,2-dicarboxyethyl)-AMP + GDP + phosphate + 2 H(+)</text>
        <dbReference type="Rhea" id="RHEA:15753"/>
        <dbReference type="ChEBI" id="CHEBI:15378"/>
        <dbReference type="ChEBI" id="CHEBI:29991"/>
        <dbReference type="ChEBI" id="CHEBI:37565"/>
        <dbReference type="ChEBI" id="CHEBI:43474"/>
        <dbReference type="ChEBI" id="CHEBI:57567"/>
        <dbReference type="ChEBI" id="CHEBI:58053"/>
        <dbReference type="ChEBI" id="CHEBI:58189"/>
        <dbReference type="EC" id="6.3.4.4"/>
    </reaction>
</comment>
<dbReference type="PROSITE" id="PS00513">
    <property type="entry name" value="ADENYLOSUCCIN_SYN_2"/>
    <property type="match status" value="1"/>
</dbReference>
<dbReference type="GO" id="GO:0044208">
    <property type="term" value="P:'de novo' AMP biosynthetic process"/>
    <property type="evidence" value="ECO:0007669"/>
    <property type="project" value="UniProtKB-UniRule"/>
</dbReference>
<dbReference type="InterPro" id="IPR033128">
    <property type="entry name" value="Adenylosuccin_syn_Lys_AS"/>
</dbReference>
<comment type="pathway">
    <text evidence="10 12">Purine metabolism; AMP biosynthesis via de novo pathway; AMP from IMP: step 1/2.</text>
</comment>
<dbReference type="FunFam" id="1.10.300.10:FF:000002">
    <property type="entry name" value="Adenylosuccinate synthetase, chloroplastic"/>
    <property type="match status" value="1"/>
</dbReference>
<dbReference type="InterPro" id="IPR018220">
    <property type="entry name" value="Adenylosuccin_syn_GTP-bd"/>
</dbReference>
<feature type="binding site" evidence="10">
    <location>
        <begin position="42"/>
        <end position="45"/>
    </location>
    <ligand>
        <name>IMP</name>
        <dbReference type="ChEBI" id="CHEBI:58053"/>
    </ligand>
</feature>
<comment type="function">
    <text evidence="12">Plays an important role in the de novo pathway of purine nucleotide biosynthesis.</text>
</comment>
<dbReference type="Gene3D" id="1.10.300.10">
    <property type="entry name" value="Adenylosuccinate Synthetase, subunit A, domain 2"/>
    <property type="match status" value="1"/>
</dbReference>